<evidence type="ECO:0000256" key="7">
    <source>
        <dbReference type="ARBA" id="ARBA00023242"/>
    </source>
</evidence>
<dbReference type="RefSeq" id="XP_002675549.1">
    <property type="nucleotide sequence ID" value="XM_002675503.1"/>
</dbReference>
<dbReference type="InterPro" id="IPR013598">
    <property type="entry name" value="Exportin-1/Importin-b-like"/>
</dbReference>
<evidence type="ECO:0000256" key="1">
    <source>
        <dbReference type="ARBA" id="ARBA00004496"/>
    </source>
</evidence>
<evidence type="ECO:0000256" key="5">
    <source>
        <dbReference type="ARBA" id="ARBA00022555"/>
    </source>
</evidence>
<dbReference type="GO" id="GO:0071528">
    <property type="term" value="P:tRNA re-export from nucleus"/>
    <property type="evidence" value="ECO:0007669"/>
    <property type="project" value="UniProtKB-UniRule"/>
</dbReference>
<dbReference type="Proteomes" id="UP000006671">
    <property type="component" value="Unassembled WGS sequence"/>
</dbReference>
<evidence type="ECO:0000256" key="4">
    <source>
        <dbReference type="ARBA" id="ARBA00022490"/>
    </source>
</evidence>
<reference evidence="14 15" key="1">
    <citation type="journal article" date="2010" name="Cell">
        <title>The genome of Naegleria gruberi illuminates early eukaryotic versatility.</title>
        <authorList>
            <person name="Fritz-Laylin L.K."/>
            <person name="Prochnik S.E."/>
            <person name="Ginger M.L."/>
            <person name="Dacks J.B."/>
            <person name="Carpenter M.L."/>
            <person name="Field M.C."/>
            <person name="Kuo A."/>
            <person name="Paredez A."/>
            <person name="Chapman J."/>
            <person name="Pham J."/>
            <person name="Shu S."/>
            <person name="Neupane R."/>
            <person name="Cipriano M."/>
            <person name="Mancuso J."/>
            <person name="Tu H."/>
            <person name="Salamov A."/>
            <person name="Lindquist E."/>
            <person name="Shapiro H."/>
            <person name="Lucas S."/>
            <person name="Grigoriev I.V."/>
            <person name="Cande W.Z."/>
            <person name="Fulton C."/>
            <person name="Rokhsar D.S."/>
            <person name="Dawson S.C."/>
        </authorList>
    </citation>
    <scope>NUCLEOTIDE SEQUENCE [LARGE SCALE GENOMIC DNA]</scope>
    <source>
        <strain evidence="14 15">NEG-M</strain>
    </source>
</reference>
<evidence type="ECO:0000256" key="9">
    <source>
        <dbReference type="ARBA" id="ARBA00032199"/>
    </source>
</evidence>
<dbReference type="eggNOG" id="KOG2021">
    <property type="taxonomic scope" value="Eukaryota"/>
</dbReference>
<dbReference type="GO" id="GO:0005643">
    <property type="term" value="C:nuclear pore"/>
    <property type="evidence" value="ECO:0007669"/>
    <property type="project" value="TreeGrafter"/>
</dbReference>
<feature type="domain" description="Exportin-T C-terminal" evidence="13">
    <location>
        <begin position="319"/>
        <end position="966"/>
    </location>
</feature>
<dbReference type="OrthoDB" id="26399at2759"/>
<feature type="domain" description="Exportin-1/Importin-beta-like" evidence="12">
    <location>
        <begin position="103"/>
        <end position="250"/>
    </location>
</feature>
<evidence type="ECO:0000256" key="2">
    <source>
        <dbReference type="ARBA" id="ARBA00018928"/>
    </source>
</evidence>
<feature type="compositionally biased region" description="Basic residues" evidence="11">
    <location>
        <begin position="1701"/>
        <end position="1710"/>
    </location>
</feature>
<dbReference type="InParanoid" id="D2VK58"/>
<dbReference type="VEuPathDB" id="AmoebaDB:NAEGRDRAFT_69278"/>
<keyword evidence="4 10" id="KW-0963">Cytoplasm</keyword>
<dbReference type="EMBL" id="GG738877">
    <property type="protein sequence ID" value="EFC42805.1"/>
    <property type="molecule type" value="Genomic_DNA"/>
</dbReference>
<name>D2VK58_NAEGR</name>
<dbReference type="InterPro" id="IPR045546">
    <property type="entry name" value="Exportin-T_C"/>
</dbReference>
<dbReference type="InterPro" id="IPR040017">
    <property type="entry name" value="XPOT"/>
</dbReference>
<evidence type="ECO:0000256" key="3">
    <source>
        <dbReference type="ARBA" id="ARBA00022448"/>
    </source>
</evidence>
<comment type="function">
    <text evidence="10">tRNA nucleus export receptor which facilitates tRNA translocation across the nuclear pore complex.</text>
</comment>
<dbReference type="PANTHER" id="PTHR15952">
    <property type="entry name" value="EXPORTIN-T/LOS1"/>
    <property type="match status" value="1"/>
</dbReference>
<dbReference type="FunCoup" id="D2VK58">
    <property type="interactions" value="634"/>
</dbReference>
<sequence>MDEQFKSSLERAILSQTDATANQAVKQDAFNYCEQLKQREDIWKICLQFVLESKYDQVKLWCFGILASFITERSQFLTDQDKDTIKQALMHWFVNILTPRTEAFIRNKFCEALIAIFRIEYYARWPTFFKDLFSILSNSPSELMIDMYLRILDTIDFEFVARFVERSEVNHKRAIEIKDAMREDCIPQVIGTFYTILTAKHVVLSNNCLNTMSNYIDWIDINLVTTEQFVQLYYQFLNTAEFRTKACECLCVLVEKGMNDNDKLKLITSLQIPQILMNMVVDSSKDDVFAEAVSTLAAAVANQLLEISSRPNQEMFLATTASKLLQDILPFILSLFADQYDQVSSSASNFLNDFISVIKKSKSPHPESLPAQLQNMLTTIQNKAKYTEDFDFDPSQRDDYENGFLEYRRELFVLFKNIGVIAPDLVKQYVQALTKHVVTNVTNLGFADVEVCLTLLFLSAEIFSDLLKSNKEDNIFLPLILDIVTNNISSYPHSSVQLAYFELLSRFAPLVPRFPDEVITSMLQSFVDQRGLRNNNEQVQSRAKFLLAKFIKPLRDRLSGFVEPLYTFVKDIIQVNLPTDEELTENDSTSDKFFLYEAIGFLLACQNIKTETRHKIFQEIFIPFSKNIEDVLNQKLYLSDTPDKPRFKKYISTMIRAAAILSKGFDDNSNKAHIKDSVVFFKHFLALVTRVHSEIPKNKEIQSNVILYYHRMIVLMDAELLEIIPGTLSHLYQTCTEISQMKDILILLGQLMQKHKEKVNGLINELLTPTLTKIYQMINNGVYDYSLNSSSEEIREIADLHKNYFTFIHTILANNLSPVLISDANRHLFNSVLETVFKGCQHLSVHHKKSALLCIESFANSYANNLGKEFNEYIISNAVMETFQMLLSPDFDISDGASFNVIVGVCQVYSVFVQKFGPEFLNYLANNFLPRVPLSVDEIQNFCLTLQDIHVNKVNGFERFKQSFFNLIQSRKTKKKQTLIKKMDKFDFGVVIEKAKQFGVALAEGELQTTKNLENVSSEIHNIQSKNTLLHNQITTLCSAQVEEAQIALGLINSSQVVLKEVKKEFSGLKEKAKKGQEIIRRYSTIRQAFTTLNTLGKTREWIARLLHLKKEIAEIKSILKSQIEEFGDEENEEEEEEEEEDEFGDIDLSVYGFDDSGIDGDSHNILIVIYERLCGLEEFRMKVLEETSDNQGIKNVFMSYLAVIDSASRLFSKTLEKHFDHAVGLSSEEPEKLMQAIRIMEREEKKKSLVDAGLNLGDEDEGITMYSYKNYRQMFSDSLQRYIRNTLRYEVQNDENVEEITSKMYNLIEGEMEIIERNMVPCFPSKYKIIETCIYYFDTEVRSILGEFIHEDADNITRAQILAWLGNYPKVYEIYNDDLENVKIDYSALIMDLQSTINITFFLMQQVILNIRQTLSDYAATLLDGVKKHVDKITIKRLIALTNDCSKCILFTNDLQEQIIEALPSVKLSEITMEEVTLGFTNLSKELMNLICNVFISKSSPLLEKLFTKDWYVNKGERTCVTDALSLMQDDIQLPIDYMEWENVVTIVTTVFNDFVQKYFDAFMTRKFVLSEAEREIVISEVHASEEFLPPEDDHDWVSGILKPLRMLLDVFSTIDDEDLLQCMSDSTSTFPDLGEIVFDTLIRKSGFSKEATELYLSTCASFFKTKSKLNQGKNTKKSIFGAYNPVEKPIEKVDPKKKAPEKKKKKKLLDKMFSSEAPQPVSLSLSGSVDMDDEIEEKNEIPKKPEPTNTGSTSSSNPKTKKDKVQEMNLMDFLGDDD</sequence>
<dbReference type="eggNOG" id="KOG2286">
    <property type="taxonomic scope" value="Eukaryota"/>
</dbReference>
<evidence type="ECO:0000256" key="6">
    <source>
        <dbReference type="ARBA" id="ARBA00022884"/>
    </source>
</evidence>
<dbReference type="KEGG" id="ngr:NAEGRDRAFT_69278"/>
<dbReference type="Gene3D" id="1.25.10.10">
    <property type="entry name" value="Leucine-rich Repeat Variant"/>
    <property type="match status" value="1"/>
</dbReference>
<keyword evidence="3 10" id="KW-0813">Transport</keyword>
<dbReference type="Pfam" id="PF08389">
    <property type="entry name" value="Xpo1"/>
    <property type="match status" value="1"/>
</dbReference>
<evidence type="ECO:0000256" key="8">
    <source>
        <dbReference type="ARBA" id="ARBA00029784"/>
    </source>
</evidence>
<protein>
    <recommendedName>
        <fullName evidence="2 10">Exportin-T</fullName>
    </recommendedName>
    <alternativeName>
        <fullName evidence="8 10">Exportin(tRNA)</fullName>
    </alternativeName>
    <alternativeName>
        <fullName evidence="9 10">tRNA exportin</fullName>
    </alternativeName>
</protein>
<dbReference type="GO" id="GO:0000049">
    <property type="term" value="F:tRNA binding"/>
    <property type="evidence" value="ECO:0007669"/>
    <property type="project" value="UniProtKB-UniRule"/>
</dbReference>
<evidence type="ECO:0000313" key="15">
    <source>
        <dbReference type="Proteomes" id="UP000006671"/>
    </source>
</evidence>
<organism evidence="15">
    <name type="scientific">Naegleria gruberi</name>
    <name type="common">Amoeba</name>
    <dbReference type="NCBI Taxonomy" id="5762"/>
    <lineage>
        <taxon>Eukaryota</taxon>
        <taxon>Discoba</taxon>
        <taxon>Heterolobosea</taxon>
        <taxon>Tetramitia</taxon>
        <taxon>Eutetramitia</taxon>
        <taxon>Vahlkampfiidae</taxon>
        <taxon>Naegleria</taxon>
    </lineage>
</organism>
<keyword evidence="5 10" id="KW-0820">tRNA-binding</keyword>
<proteinExistence type="inferred from homology"/>
<accession>D2VK58</accession>
<evidence type="ECO:0000259" key="13">
    <source>
        <dbReference type="Pfam" id="PF19282"/>
    </source>
</evidence>
<feature type="compositionally biased region" description="Low complexity" evidence="11">
    <location>
        <begin position="1749"/>
        <end position="1760"/>
    </location>
</feature>
<evidence type="ECO:0000313" key="14">
    <source>
        <dbReference type="EMBL" id="EFC42805.1"/>
    </source>
</evidence>
<dbReference type="PANTHER" id="PTHR15952:SF11">
    <property type="entry name" value="EXPORTIN-T"/>
    <property type="match status" value="1"/>
</dbReference>
<dbReference type="InterPro" id="IPR011989">
    <property type="entry name" value="ARM-like"/>
</dbReference>
<dbReference type="GeneID" id="8862881"/>
<keyword evidence="6 10" id="KW-0694">RNA-binding</keyword>
<dbReference type="SUPFAM" id="SSF48371">
    <property type="entry name" value="ARM repeat"/>
    <property type="match status" value="2"/>
</dbReference>
<gene>
    <name evidence="14" type="ORF">NAEGRDRAFT_69278</name>
</gene>
<keyword evidence="15" id="KW-1185">Reference proteome</keyword>
<dbReference type="Pfam" id="PF06046">
    <property type="entry name" value="Sec6"/>
    <property type="match status" value="2"/>
</dbReference>
<evidence type="ECO:0000259" key="12">
    <source>
        <dbReference type="Pfam" id="PF08389"/>
    </source>
</evidence>
<dbReference type="InterPro" id="IPR016024">
    <property type="entry name" value="ARM-type_fold"/>
</dbReference>
<evidence type="ECO:0000256" key="11">
    <source>
        <dbReference type="SAM" id="MobiDB-lite"/>
    </source>
</evidence>
<feature type="region of interest" description="Disordered" evidence="11">
    <location>
        <begin position="1693"/>
        <end position="1780"/>
    </location>
</feature>
<dbReference type="GO" id="GO:0000145">
    <property type="term" value="C:exocyst"/>
    <property type="evidence" value="ECO:0007669"/>
    <property type="project" value="InterPro"/>
</dbReference>
<dbReference type="GO" id="GO:0006887">
    <property type="term" value="P:exocytosis"/>
    <property type="evidence" value="ECO:0007669"/>
    <property type="project" value="InterPro"/>
</dbReference>
<dbReference type="Gene3D" id="1.10.357.50">
    <property type="match status" value="1"/>
</dbReference>
<keyword evidence="7 10" id="KW-0539">Nucleus</keyword>
<dbReference type="STRING" id="5762.D2VK58"/>
<dbReference type="InterPro" id="IPR010326">
    <property type="entry name" value="EXOC3/Sec6"/>
</dbReference>
<dbReference type="GO" id="GO:0031267">
    <property type="term" value="F:small GTPase binding"/>
    <property type="evidence" value="ECO:0007669"/>
    <property type="project" value="InterPro"/>
</dbReference>
<dbReference type="GO" id="GO:0016363">
    <property type="term" value="C:nuclear matrix"/>
    <property type="evidence" value="ECO:0007669"/>
    <property type="project" value="TreeGrafter"/>
</dbReference>
<dbReference type="Pfam" id="PF19282">
    <property type="entry name" value="Exportin-T"/>
    <property type="match status" value="1"/>
</dbReference>
<comment type="similarity">
    <text evidence="10">Belongs to the exportin family.</text>
</comment>
<comment type="subcellular location">
    <subcellularLocation>
        <location evidence="1 10">Cytoplasm</location>
    </subcellularLocation>
    <subcellularLocation>
        <location evidence="10">Nucleus</location>
    </subcellularLocation>
    <text evidence="10">Shuttles between the nucleus and the cytoplasm.</text>
</comment>
<evidence type="ECO:0000256" key="10">
    <source>
        <dbReference type="RuleBase" id="RU366037"/>
    </source>
</evidence>